<proteinExistence type="predicted"/>
<accession>A0ACC2RN25</accession>
<dbReference type="EMBL" id="QTSX02007111">
    <property type="protein sequence ID" value="KAJ9051438.1"/>
    <property type="molecule type" value="Genomic_DNA"/>
</dbReference>
<comment type="caution">
    <text evidence="1">The sequence shown here is derived from an EMBL/GenBank/DDBJ whole genome shotgun (WGS) entry which is preliminary data.</text>
</comment>
<protein>
    <submittedName>
        <fullName evidence="1">Uncharacterized protein</fullName>
    </submittedName>
</protein>
<keyword evidence="2" id="KW-1185">Reference proteome</keyword>
<evidence type="ECO:0000313" key="1">
    <source>
        <dbReference type="EMBL" id="KAJ9051438.1"/>
    </source>
</evidence>
<organism evidence="1 2">
    <name type="scientific">Entomophthora muscae</name>
    <dbReference type="NCBI Taxonomy" id="34485"/>
    <lineage>
        <taxon>Eukaryota</taxon>
        <taxon>Fungi</taxon>
        <taxon>Fungi incertae sedis</taxon>
        <taxon>Zoopagomycota</taxon>
        <taxon>Entomophthoromycotina</taxon>
        <taxon>Entomophthoromycetes</taxon>
        <taxon>Entomophthorales</taxon>
        <taxon>Entomophthoraceae</taxon>
        <taxon>Entomophthora</taxon>
    </lineage>
</organism>
<gene>
    <name evidence="1" type="ORF">DSO57_1004519</name>
</gene>
<evidence type="ECO:0000313" key="2">
    <source>
        <dbReference type="Proteomes" id="UP001165960"/>
    </source>
</evidence>
<reference evidence="1" key="1">
    <citation type="submission" date="2022-04" db="EMBL/GenBank/DDBJ databases">
        <title>Genome of the entomopathogenic fungus Entomophthora muscae.</title>
        <authorList>
            <person name="Elya C."/>
            <person name="Lovett B.R."/>
            <person name="Lee E."/>
            <person name="Macias A.M."/>
            <person name="Hajek A.E."/>
            <person name="De Bivort B.L."/>
            <person name="Kasson M.T."/>
            <person name="De Fine Licht H.H."/>
            <person name="Stajich J.E."/>
        </authorList>
    </citation>
    <scope>NUCLEOTIDE SEQUENCE</scope>
    <source>
        <strain evidence="1">Berkeley</strain>
    </source>
</reference>
<name>A0ACC2RN25_9FUNG</name>
<dbReference type="Proteomes" id="UP001165960">
    <property type="component" value="Unassembled WGS sequence"/>
</dbReference>
<sequence>MPVLCLHFQTNAPSYASNTEKRIGVASMLSGDALDWFGKATAEDVEFCLDYAKFEAELMATGEDCGIVANPEWIRRKIVHLGIKRWNNCAIAPQF</sequence>